<gene>
    <name evidence="1" type="ORF">DMH04_35050</name>
</gene>
<organism evidence="1 2">
    <name type="scientific">Kibdelosporangium aridum</name>
    <dbReference type="NCBI Taxonomy" id="2030"/>
    <lineage>
        <taxon>Bacteria</taxon>
        <taxon>Bacillati</taxon>
        <taxon>Actinomycetota</taxon>
        <taxon>Actinomycetes</taxon>
        <taxon>Pseudonocardiales</taxon>
        <taxon>Pseudonocardiaceae</taxon>
        <taxon>Kibdelosporangium</taxon>
    </lineage>
</organism>
<dbReference type="AlphaFoldDB" id="A0A428YZS8"/>
<name>A0A428YZS8_KIBAR</name>
<dbReference type="Proteomes" id="UP000287547">
    <property type="component" value="Unassembled WGS sequence"/>
</dbReference>
<sequence>MTCAGSTRGRETLRALGALECGQLLFRWEGHQFGEPPNGQIVGVGFLLHLGDPFQQLGLGQRWLVDEASGFGALVVQLGRATHCTDDLFDCVERSCCMSLSVKRLLRSSSR</sequence>
<proteinExistence type="predicted"/>
<evidence type="ECO:0000313" key="2">
    <source>
        <dbReference type="Proteomes" id="UP000287547"/>
    </source>
</evidence>
<evidence type="ECO:0000313" key="1">
    <source>
        <dbReference type="EMBL" id="RSM77277.1"/>
    </source>
</evidence>
<dbReference type="EMBL" id="QHKI01000041">
    <property type="protein sequence ID" value="RSM77277.1"/>
    <property type="molecule type" value="Genomic_DNA"/>
</dbReference>
<protein>
    <submittedName>
        <fullName evidence="1">Uncharacterized protein</fullName>
    </submittedName>
</protein>
<comment type="caution">
    <text evidence="1">The sequence shown here is derived from an EMBL/GenBank/DDBJ whole genome shotgun (WGS) entry which is preliminary data.</text>
</comment>
<reference evidence="1 2" key="1">
    <citation type="submission" date="2018-05" db="EMBL/GenBank/DDBJ databases">
        <title>Evolution of GPA BGCs.</title>
        <authorList>
            <person name="Waglechner N."/>
            <person name="Wright G.D."/>
        </authorList>
    </citation>
    <scope>NUCLEOTIDE SEQUENCE [LARGE SCALE GENOMIC DNA]</scope>
    <source>
        <strain evidence="1 2">A82846</strain>
    </source>
</reference>
<accession>A0A428YZS8</accession>